<dbReference type="PATRIC" id="fig|1423777.3.peg.1353"/>
<dbReference type="STRING" id="1423777.FD46_GL001308"/>
<name>A0A0R1M788_9LACO</name>
<evidence type="ECO:0008006" key="3">
    <source>
        <dbReference type="Google" id="ProtNLM"/>
    </source>
</evidence>
<dbReference type="SUPFAM" id="SSF56059">
    <property type="entry name" value="Glutathione synthetase ATP-binding domain-like"/>
    <property type="match status" value="1"/>
</dbReference>
<dbReference type="InterPro" id="IPR014746">
    <property type="entry name" value="Gln_synth/guanido_kin_cat_dom"/>
</dbReference>
<proteinExistence type="predicted"/>
<gene>
    <name evidence="1" type="ORF">FD46_GL001308</name>
</gene>
<protein>
    <recommendedName>
        <fullName evidence="3">Bifunctional glutamate--cysteine ligase glutathione synthetase</fullName>
    </recommendedName>
</protein>
<keyword evidence="2" id="KW-1185">Reference proteome</keyword>
<evidence type="ECO:0000313" key="2">
    <source>
        <dbReference type="Proteomes" id="UP000051686"/>
    </source>
</evidence>
<dbReference type="Proteomes" id="UP000051686">
    <property type="component" value="Unassembled WGS sequence"/>
</dbReference>
<reference evidence="1 2" key="1">
    <citation type="journal article" date="2015" name="Genome Announc.">
        <title>Expanding the biotechnology potential of lactobacilli through comparative genomics of 213 strains and associated genera.</title>
        <authorList>
            <person name="Sun Z."/>
            <person name="Harris H.M."/>
            <person name="McCann A."/>
            <person name="Guo C."/>
            <person name="Argimon S."/>
            <person name="Zhang W."/>
            <person name="Yang X."/>
            <person name="Jeffery I.B."/>
            <person name="Cooney J.C."/>
            <person name="Kagawa T.F."/>
            <person name="Liu W."/>
            <person name="Song Y."/>
            <person name="Salvetti E."/>
            <person name="Wrobel A."/>
            <person name="Rasinkangas P."/>
            <person name="Parkhill J."/>
            <person name="Rea M.C."/>
            <person name="O'Sullivan O."/>
            <person name="Ritari J."/>
            <person name="Douillard F.P."/>
            <person name="Paul Ross R."/>
            <person name="Yang R."/>
            <person name="Briner A.E."/>
            <person name="Felis G.E."/>
            <person name="de Vos W.M."/>
            <person name="Barrangou R."/>
            <person name="Klaenhammer T.R."/>
            <person name="Caufield P.W."/>
            <person name="Cui Y."/>
            <person name="Zhang H."/>
            <person name="O'Toole P.W."/>
        </authorList>
    </citation>
    <scope>NUCLEOTIDE SEQUENCE [LARGE SCALE GENOMIC DNA]</scope>
    <source>
        <strain evidence="1 2">DSM 19972</strain>
    </source>
</reference>
<organism evidence="1 2">
    <name type="scientific">Liquorilactobacillus oeni DSM 19972</name>
    <dbReference type="NCBI Taxonomy" id="1423777"/>
    <lineage>
        <taxon>Bacteria</taxon>
        <taxon>Bacillati</taxon>
        <taxon>Bacillota</taxon>
        <taxon>Bacilli</taxon>
        <taxon>Lactobacillales</taxon>
        <taxon>Lactobacillaceae</taxon>
        <taxon>Liquorilactobacillus</taxon>
    </lineage>
</organism>
<evidence type="ECO:0000313" key="1">
    <source>
        <dbReference type="EMBL" id="KRL04189.1"/>
    </source>
</evidence>
<comment type="caution">
    <text evidence="1">The sequence shown here is derived from an EMBL/GenBank/DDBJ whole genome shotgun (WGS) entry which is preliminary data.</text>
</comment>
<dbReference type="SUPFAM" id="SSF55931">
    <property type="entry name" value="Glutamine synthetase/guanido kinase"/>
    <property type="match status" value="1"/>
</dbReference>
<dbReference type="RefSeq" id="WP_057896173.1">
    <property type="nucleotide sequence ID" value="NZ_AZEH01000039.1"/>
</dbReference>
<dbReference type="OrthoDB" id="9803907at2"/>
<accession>A0A0R1M788</accession>
<dbReference type="AlphaFoldDB" id="A0A0R1M788"/>
<dbReference type="GO" id="GO:0003824">
    <property type="term" value="F:catalytic activity"/>
    <property type="evidence" value="ECO:0007669"/>
    <property type="project" value="InterPro"/>
</dbReference>
<dbReference type="Gene3D" id="3.30.590.20">
    <property type="match status" value="1"/>
</dbReference>
<dbReference type="EMBL" id="AZEH01000039">
    <property type="protein sequence ID" value="KRL04189.1"/>
    <property type="molecule type" value="Genomic_DNA"/>
</dbReference>
<sequence>MQYDEIGNEIITEGLMNAFSALRWKIEQIRKVDVSEENQKARKITVENSSYFAFSAQESSVTLKTHPSLSKEKVLIECKLLLSLLQSSLETENKVQTISQKGDQSGTALYWRLPERLFVTLYEKKFKKTKIDYLTFRNQLYLKVLQQFAAHQWFLTYLTSAVPFSEASSQSESPQRSTIHSENSKNFNCLKKINYKTSAAYFKSVICDDSAQEGVFVVRDENKDQLLKKENVAYFKINRIELSPFEKIGFKEELLDLLSVMTAYFMSIPGIATENMVEYLHDSRKLDAEVADENPFAQSCCYKRAKKFMADLLYFVQDNNLFELLSGIEKFKKIIDDPLKTPAAQILRSGKQPQNFFIQGQENFIVGEEKQQLLDADSYFLLKAAFKNGVKFEVVSADKQLLKVGKTLVLNGIEDMRTSSLYAKIWHNRLLCKDLVQANGFGVPSVWGIVKNTSQIRAAHKLFKDASIILKGEQNFGVVSFRNTSTKKDFYQAVRGFLKVKQKCVIEQYLNGTSYRILIARGEPISILERCAQNIVGDGHSTIAELVTRKKKKFASLQRSFPFEELQKRNISVQGRTMTTVLARGKQLFLRFDTEVGSGTEYLECISEMQSSYVREIKRLAQVLKMQNGALDVIISNLYQPLEEAKKTKQFIFLNAHEYPNLTIHEHTLMNGDMDVATKLLTALLKK</sequence>